<dbReference type="GO" id="GO:0005886">
    <property type="term" value="C:plasma membrane"/>
    <property type="evidence" value="ECO:0007669"/>
    <property type="project" value="InterPro"/>
</dbReference>
<comment type="caution">
    <text evidence="4">The sequence shown here is derived from an EMBL/GenBank/DDBJ whole genome shotgun (WGS) entry which is preliminary data.</text>
</comment>
<sequence>MKTSICNIFGSALLLVAAILLIVASVSAPVVSTVSILTVVPPANATAGEITFGTFGHCVQYGGDKGNVCSKSTLGYSPLDVTHNLSITDTGGYSRTTTRALTRVMILHPVGAVLCALAFLLTLAAGMVGRVVACLTALTAFIMVALAVVSDFVLFGIIRAVVSEDSRHRSRAGFGVAMWCVLAAAILSFVTLFGVLGTCCTGRDMEKAAEAPPPAATAAAPADGSVGGAVEEAAQPKRRFWKRG</sequence>
<keyword evidence="2" id="KW-1133">Transmembrane helix</keyword>
<evidence type="ECO:0000256" key="3">
    <source>
        <dbReference type="SAM" id="SignalP"/>
    </source>
</evidence>
<name>A0AAE8MRW8_9PEZI</name>
<dbReference type="Pfam" id="PF06687">
    <property type="entry name" value="SUR7"/>
    <property type="match status" value="1"/>
</dbReference>
<keyword evidence="3" id="KW-0732">Signal</keyword>
<dbReference type="GO" id="GO:0035838">
    <property type="term" value="C:growing cell tip"/>
    <property type="evidence" value="ECO:0007669"/>
    <property type="project" value="TreeGrafter"/>
</dbReference>
<dbReference type="PANTHER" id="PTHR28013">
    <property type="entry name" value="PROTEIN DCV1-RELATED"/>
    <property type="match status" value="1"/>
</dbReference>
<proteinExistence type="predicted"/>
<keyword evidence="2" id="KW-0472">Membrane</keyword>
<dbReference type="EMBL" id="ONZQ02000001">
    <property type="protein sequence ID" value="SPN97309.1"/>
    <property type="molecule type" value="Genomic_DNA"/>
</dbReference>
<evidence type="ECO:0000313" key="4">
    <source>
        <dbReference type="EMBL" id="SPN97309.1"/>
    </source>
</evidence>
<feature type="transmembrane region" description="Helical" evidence="2">
    <location>
        <begin position="140"/>
        <end position="162"/>
    </location>
</feature>
<feature type="transmembrane region" description="Helical" evidence="2">
    <location>
        <begin position="174"/>
        <end position="197"/>
    </location>
</feature>
<protein>
    <submittedName>
        <fullName evidence="4">Related to palI protein</fullName>
    </submittedName>
</protein>
<feature type="transmembrane region" description="Helical" evidence="2">
    <location>
        <begin position="106"/>
        <end position="128"/>
    </location>
</feature>
<dbReference type="AlphaFoldDB" id="A0AAE8MRW8"/>
<keyword evidence="2" id="KW-0812">Transmembrane</keyword>
<feature type="region of interest" description="Disordered" evidence="1">
    <location>
        <begin position="211"/>
        <end position="244"/>
    </location>
</feature>
<evidence type="ECO:0000256" key="2">
    <source>
        <dbReference type="SAM" id="Phobius"/>
    </source>
</evidence>
<dbReference type="GO" id="GO:0032153">
    <property type="term" value="C:cell division site"/>
    <property type="evidence" value="ECO:0007669"/>
    <property type="project" value="TreeGrafter"/>
</dbReference>
<dbReference type="InterPro" id="IPR009571">
    <property type="entry name" value="SUR7/Rim9-like_fungi"/>
</dbReference>
<gene>
    <name evidence="4" type="ORF">DNG_00823</name>
</gene>
<dbReference type="Proteomes" id="UP001187682">
    <property type="component" value="Unassembled WGS sequence"/>
</dbReference>
<evidence type="ECO:0000313" key="5">
    <source>
        <dbReference type="Proteomes" id="UP001187682"/>
    </source>
</evidence>
<dbReference type="InterPro" id="IPR051380">
    <property type="entry name" value="pH-response_reg_palI/RIM9"/>
</dbReference>
<evidence type="ECO:0000256" key="1">
    <source>
        <dbReference type="SAM" id="MobiDB-lite"/>
    </source>
</evidence>
<feature type="chain" id="PRO_5041936786" evidence="3">
    <location>
        <begin position="29"/>
        <end position="244"/>
    </location>
</feature>
<reference evidence="4" key="1">
    <citation type="submission" date="2018-03" db="EMBL/GenBank/DDBJ databases">
        <authorList>
            <person name="Guldener U."/>
        </authorList>
    </citation>
    <scope>NUCLEOTIDE SEQUENCE</scope>
</reference>
<keyword evidence="5" id="KW-1185">Reference proteome</keyword>
<feature type="signal peptide" evidence="3">
    <location>
        <begin position="1"/>
        <end position="28"/>
    </location>
</feature>
<accession>A0AAE8MRW8</accession>
<dbReference type="PANTHER" id="PTHR28013:SF7">
    <property type="entry name" value="PALI-DOMAIN-CONTAINING PROTEIN"/>
    <property type="match status" value="1"/>
</dbReference>
<organism evidence="4 5">
    <name type="scientific">Cephalotrichum gorgonifer</name>
    <dbReference type="NCBI Taxonomy" id="2041049"/>
    <lineage>
        <taxon>Eukaryota</taxon>
        <taxon>Fungi</taxon>
        <taxon>Dikarya</taxon>
        <taxon>Ascomycota</taxon>
        <taxon>Pezizomycotina</taxon>
        <taxon>Sordariomycetes</taxon>
        <taxon>Hypocreomycetidae</taxon>
        <taxon>Microascales</taxon>
        <taxon>Microascaceae</taxon>
        <taxon>Cephalotrichum</taxon>
    </lineage>
</organism>